<dbReference type="PANTHER" id="PTHR43639">
    <property type="entry name" value="OXIDOREDUCTASE, SHORT-CHAIN DEHYDROGENASE/REDUCTASE FAMILY (AFU_ORTHOLOGUE AFUA_5G02870)"/>
    <property type="match status" value="1"/>
</dbReference>
<dbReference type="FunFam" id="3.40.50.720:FF:000084">
    <property type="entry name" value="Short-chain dehydrogenase reductase"/>
    <property type="match status" value="1"/>
</dbReference>
<reference evidence="3" key="1">
    <citation type="journal article" date="2014" name="Int. J. Syst. Evol. Microbiol.">
        <title>Complete genome sequence of Corynebacterium casei LMG S-19264T (=DSM 44701T), isolated from a smear-ripened cheese.</title>
        <authorList>
            <consortium name="US DOE Joint Genome Institute (JGI-PGF)"/>
            <person name="Walter F."/>
            <person name="Albersmeier A."/>
            <person name="Kalinowski J."/>
            <person name="Ruckert C."/>
        </authorList>
    </citation>
    <scope>NUCLEOTIDE SEQUENCE</scope>
    <source>
        <strain evidence="3">CGMCC 1.15367</strain>
    </source>
</reference>
<evidence type="ECO:0000256" key="1">
    <source>
        <dbReference type="ARBA" id="ARBA00006484"/>
    </source>
</evidence>
<dbReference type="PROSITE" id="PS00061">
    <property type="entry name" value="ADH_SHORT"/>
    <property type="match status" value="1"/>
</dbReference>
<proteinExistence type="inferred from homology"/>
<dbReference type="GO" id="GO:0016491">
    <property type="term" value="F:oxidoreductase activity"/>
    <property type="evidence" value="ECO:0007669"/>
    <property type="project" value="UniProtKB-KW"/>
</dbReference>
<dbReference type="EMBL" id="BMIQ01000011">
    <property type="protein sequence ID" value="GGE22682.1"/>
    <property type="molecule type" value="Genomic_DNA"/>
</dbReference>
<evidence type="ECO:0000313" key="3">
    <source>
        <dbReference type="EMBL" id="GGE22682.1"/>
    </source>
</evidence>
<comment type="similarity">
    <text evidence="1">Belongs to the short-chain dehydrogenases/reductases (SDR) family.</text>
</comment>
<dbReference type="SUPFAM" id="SSF51735">
    <property type="entry name" value="NAD(P)-binding Rossmann-fold domains"/>
    <property type="match status" value="1"/>
</dbReference>
<dbReference type="InterPro" id="IPR020904">
    <property type="entry name" value="Sc_DH/Rdtase_CS"/>
</dbReference>
<protein>
    <submittedName>
        <fullName evidence="3">Alcohol dehydrogenase</fullName>
    </submittedName>
</protein>
<dbReference type="AlphaFoldDB" id="A0A917A2E8"/>
<keyword evidence="4" id="KW-1185">Reference proteome</keyword>
<evidence type="ECO:0000256" key="2">
    <source>
        <dbReference type="ARBA" id="ARBA00023002"/>
    </source>
</evidence>
<dbReference type="Pfam" id="PF13561">
    <property type="entry name" value="adh_short_C2"/>
    <property type="match status" value="1"/>
</dbReference>
<dbReference type="Proteomes" id="UP000644699">
    <property type="component" value="Unassembled WGS sequence"/>
</dbReference>
<dbReference type="PRINTS" id="PR00080">
    <property type="entry name" value="SDRFAMILY"/>
</dbReference>
<accession>A0A917A2E8</accession>
<reference evidence="3" key="2">
    <citation type="submission" date="2020-09" db="EMBL/GenBank/DDBJ databases">
        <authorList>
            <person name="Sun Q."/>
            <person name="Zhou Y."/>
        </authorList>
    </citation>
    <scope>NUCLEOTIDE SEQUENCE</scope>
    <source>
        <strain evidence="3">CGMCC 1.15367</strain>
    </source>
</reference>
<dbReference type="Gene3D" id="3.40.50.720">
    <property type="entry name" value="NAD(P)-binding Rossmann-like Domain"/>
    <property type="match status" value="1"/>
</dbReference>
<organism evidence="3 4">
    <name type="scientific">Aureimonas endophytica</name>
    <dbReference type="NCBI Taxonomy" id="2027858"/>
    <lineage>
        <taxon>Bacteria</taxon>
        <taxon>Pseudomonadati</taxon>
        <taxon>Pseudomonadota</taxon>
        <taxon>Alphaproteobacteria</taxon>
        <taxon>Hyphomicrobiales</taxon>
        <taxon>Aurantimonadaceae</taxon>
        <taxon>Aureimonas</taxon>
    </lineage>
</organism>
<dbReference type="InterPro" id="IPR036291">
    <property type="entry name" value="NAD(P)-bd_dom_sf"/>
</dbReference>
<dbReference type="NCBIfam" id="NF005559">
    <property type="entry name" value="PRK07231.1"/>
    <property type="match status" value="1"/>
</dbReference>
<keyword evidence="2" id="KW-0560">Oxidoreductase</keyword>
<dbReference type="RefSeq" id="WP_188912991.1">
    <property type="nucleotide sequence ID" value="NZ_BMIQ01000011.1"/>
</dbReference>
<gene>
    <name evidence="3" type="ORF">GCM10011390_47580</name>
</gene>
<dbReference type="PRINTS" id="PR00081">
    <property type="entry name" value="GDHRDH"/>
</dbReference>
<dbReference type="PANTHER" id="PTHR43639:SF1">
    <property type="entry name" value="SHORT-CHAIN DEHYDROGENASE_REDUCTASE FAMILY PROTEIN"/>
    <property type="match status" value="1"/>
</dbReference>
<comment type="caution">
    <text evidence="3">The sequence shown here is derived from an EMBL/GenBank/DDBJ whole genome shotgun (WGS) entry which is preliminary data.</text>
</comment>
<dbReference type="InterPro" id="IPR002347">
    <property type="entry name" value="SDR_fam"/>
</dbReference>
<name>A0A917A2E8_9HYPH</name>
<sequence length="251" mass="25947">MTGRLAGKSALVTGGASGFGAAIARSFAREGAKVTILDLDAAGGRRVAEEIGASAASLAGDVTRRADFDRAVAATVAHGGRLDILVNNAGWTHRNKPLDEVTEAEFDRVYAINVKSIFHSIQASLPQFAAQGGGVVVNIGSTAGIRPRPGLTWYNGTKGAVNILSRSLAVELAPRRIRVNAVAPVIGATALLESFMGLPDTPENRAKFIATIPLGRLSEPDDVAGACLYLASDEAAFVTGVVLEVDGGRTV</sequence>
<evidence type="ECO:0000313" key="4">
    <source>
        <dbReference type="Proteomes" id="UP000644699"/>
    </source>
</evidence>